<feature type="compositionally biased region" description="Basic and acidic residues" evidence="1">
    <location>
        <begin position="48"/>
        <end position="58"/>
    </location>
</feature>
<evidence type="ECO:0000313" key="2">
    <source>
        <dbReference type="EMBL" id="GAP89649.1"/>
    </source>
</evidence>
<evidence type="ECO:0000256" key="1">
    <source>
        <dbReference type="SAM" id="MobiDB-lite"/>
    </source>
</evidence>
<dbReference type="OMA" id="GHSEQIN"/>
<accession>A0A1W2TMS8</accession>
<dbReference type="EMBL" id="DF977480">
    <property type="protein sequence ID" value="GAP89649.1"/>
    <property type="molecule type" value="Genomic_DNA"/>
</dbReference>
<dbReference type="Proteomes" id="UP000054516">
    <property type="component" value="Unassembled WGS sequence"/>
</dbReference>
<feature type="compositionally biased region" description="Polar residues" evidence="1">
    <location>
        <begin position="29"/>
        <end position="39"/>
    </location>
</feature>
<sequence>MTDAKGSHPHAEQTPLGSHRPGQAPNIVDEQQPSHSKATQVDLGPPAEAHEEAVKDQIDGAIASGPKKADQSTGGRVLVGETGDLRDLAARRQSQYSQRR</sequence>
<proteinExistence type="predicted"/>
<dbReference type="OrthoDB" id="4132874at2759"/>
<reference evidence="2" key="1">
    <citation type="submission" date="2016-03" db="EMBL/GenBank/DDBJ databases">
        <title>Draft genome sequence of Rosellinia necatrix.</title>
        <authorList>
            <person name="Kanematsu S."/>
        </authorList>
    </citation>
    <scope>NUCLEOTIDE SEQUENCE [LARGE SCALE GENOMIC DNA]</scope>
    <source>
        <strain evidence="2">W97</strain>
    </source>
</reference>
<name>A0A1W2TMS8_ROSNE</name>
<dbReference type="AlphaFoldDB" id="A0A1W2TMS8"/>
<protein>
    <submittedName>
        <fullName evidence="2">Uncharacterized protein</fullName>
    </submittedName>
</protein>
<keyword evidence="3" id="KW-1185">Reference proteome</keyword>
<feature type="compositionally biased region" description="Low complexity" evidence="1">
    <location>
        <begin position="91"/>
        <end position="100"/>
    </location>
</feature>
<feature type="compositionally biased region" description="Basic and acidic residues" evidence="1">
    <location>
        <begin position="1"/>
        <end position="11"/>
    </location>
</feature>
<organism evidence="2">
    <name type="scientific">Rosellinia necatrix</name>
    <name type="common">White root-rot fungus</name>
    <dbReference type="NCBI Taxonomy" id="77044"/>
    <lineage>
        <taxon>Eukaryota</taxon>
        <taxon>Fungi</taxon>
        <taxon>Dikarya</taxon>
        <taxon>Ascomycota</taxon>
        <taxon>Pezizomycotina</taxon>
        <taxon>Sordariomycetes</taxon>
        <taxon>Xylariomycetidae</taxon>
        <taxon>Xylariales</taxon>
        <taxon>Xylariaceae</taxon>
        <taxon>Rosellinia</taxon>
    </lineage>
</organism>
<gene>
    <name evidence="2" type="ORF">SAMD00023353_3500600</name>
</gene>
<evidence type="ECO:0000313" key="3">
    <source>
        <dbReference type="Proteomes" id="UP000054516"/>
    </source>
</evidence>
<feature type="region of interest" description="Disordered" evidence="1">
    <location>
        <begin position="1"/>
        <end position="100"/>
    </location>
</feature>